<keyword evidence="1" id="KW-0812">Transmembrane</keyword>
<evidence type="ECO:0000256" key="1">
    <source>
        <dbReference type="SAM" id="Phobius"/>
    </source>
</evidence>
<reference evidence="3" key="1">
    <citation type="submission" date="2018-09" db="EMBL/GenBank/DDBJ databases">
        <authorList>
            <person name="Livingstone P.G."/>
            <person name="Whitworth D.E."/>
        </authorList>
    </citation>
    <scope>NUCLEOTIDE SEQUENCE [LARGE SCALE GENOMIC DNA]</scope>
    <source>
        <strain evidence="3">CA054A</strain>
    </source>
</reference>
<feature type="transmembrane region" description="Helical" evidence="1">
    <location>
        <begin position="264"/>
        <end position="282"/>
    </location>
</feature>
<dbReference type="EMBL" id="RAVZ01000020">
    <property type="protein sequence ID" value="RKG92720.1"/>
    <property type="molecule type" value="Genomic_DNA"/>
</dbReference>
<dbReference type="Proteomes" id="UP000268094">
    <property type="component" value="Unassembled WGS sequence"/>
</dbReference>
<keyword evidence="3" id="KW-1185">Reference proteome</keyword>
<gene>
    <name evidence="2" type="ORF">D7V88_05025</name>
</gene>
<comment type="caution">
    <text evidence="2">The sequence shown here is derived from an EMBL/GenBank/DDBJ whole genome shotgun (WGS) entry which is preliminary data.</text>
</comment>
<evidence type="ECO:0000313" key="3">
    <source>
        <dbReference type="Proteomes" id="UP000268094"/>
    </source>
</evidence>
<keyword evidence="1" id="KW-1133">Transmembrane helix</keyword>
<protein>
    <submittedName>
        <fullName evidence="2">Uncharacterized protein</fullName>
    </submittedName>
</protein>
<accession>A0A3A8JLS7</accession>
<evidence type="ECO:0000313" key="2">
    <source>
        <dbReference type="EMBL" id="RKG92720.1"/>
    </source>
</evidence>
<dbReference type="InterPro" id="IPR024038">
    <property type="entry name" value="MYXO-CTERM"/>
</dbReference>
<sequence>MTFTTTATAPNNTVVAARDDCASTLRFNWSRTGNLCNGGTLFFYVTTGTCGSQPAATDLQLDAITGNTTTTGVLNFTVANVLAKLATPTTCDSQTTEVTFKLCASTPTISDSINLTCSSTYSSVGAPAYQVNYDPEAPDAPSVGGIIARDSALSVQVDGVEADSTVIVELNALLTAGTDDAGTGEVTEGPTLSFRKASGEGNVVADGLINGVTYRVRARVQDEAGNVSDQSAAAEGTPVKSNGLFDAYKNAEGKETGGCATTTTGGGLAGGALLAVLGIWLSSRRKVS</sequence>
<dbReference type="NCBIfam" id="NF045522">
    <property type="entry name" value="MXAN_2561_fam"/>
    <property type="match status" value="1"/>
</dbReference>
<dbReference type="AlphaFoldDB" id="A0A3A8JLS7"/>
<dbReference type="NCBIfam" id="TIGR03901">
    <property type="entry name" value="MYXO-CTERM"/>
    <property type="match status" value="1"/>
</dbReference>
<proteinExistence type="predicted"/>
<name>A0A3A8JLS7_9BACT</name>
<keyword evidence="1" id="KW-0472">Membrane</keyword>
<organism evidence="2 3">
    <name type="scientific">Corallococcus terminator</name>
    <dbReference type="NCBI Taxonomy" id="2316733"/>
    <lineage>
        <taxon>Bacteria</taxon>
        <taxon>Pseudomonadati</taxon>
        <taxon>Myxococcota</taxon>
        <taxon>Myxococcia</taxon>
        <taxon>Myxococcales</taxon>
        <taxon>Cystobacterineae</taxon>
        <taxon>Myxococcaceae</taxon>
        <taxon>Corallococcus</taxon>
    </lineage>
</organism>